<evidence type="ECO:0000313" key="3">
    <source>
        <dbReference type="EMBL" id="ELA08906.1"/>
    </source>
</evidence>
<proteinExistence type="inferred from homology"/>
<dbReference type="OrthoDB" id="9803749at2"/>
<dbReference type="NCBIfam" id="TIGR01617">
    <property type="entry name" value="arsC_related"/>
    <property type="match status" value="1"/>
</dbReference>
<dbReference type="InterPro" id="IPR006660">
    <property type="entry name" value="Arsenate_reductase-like"/>
</dbReference>
<dbReference type="RefSeq" id="WP_009501283.1">
    <property type="nucleotide sequence ID" value="NZ_ANIN01000001.1"/>
</dbReference>
<dbReference type="Proteomes" id="UP000023795">
    <property type="component" value="Unassembled WGS sequence"/>
</dbReference>
<dbReference type="CDD" id="cd03035">
    <property type="entry name" value="ArsC_Yffb"/>
    <property type="match status" value="1"/>
</dbReference>
<dbReference type="STRING" id="1230338.MOMA_00805"/>
<evidence type="ECO:0000313" key="4">
    <source>
        <dbReference type="Proteomes" id="UP000023795"/>
    </source>
</evidence>
<organism evidence="3 4">
    <name type="scientific">Moraxella macacae 0408225</name>
    <dbReference type="NCBI Taxonomy" id="1230338"/>
    <lineage>
        <taxon>Bacteria</taxon>
        <taxon>Pseudomonadati</taxon>
        <taxon>Pseudomonadota</taxon>
        <taxon>Gammaproteobacteria</taxon>
        <taxon>Moraxellales</taxon>
        <taxon>Moraxellaceae</taxon>
        <taxon>Moraxella</taxon>
    </lineage>
</organism>
<reference evidence="3 4" key="1">
    <citation type="journal article" date="2013" name="Genome Announc.">
        <title>Genome Sequence of Moraxella macacae 0408225, a Novel Bacterial Species Isolated from a Cynomolgus Macaque with Epistaxis.</title>
        <authorList>
            <person name="Ladner J.T."/>
            <person name="Whitehouse C.A."/>
            <person name="Koroleva G.I."/>
            <person name="Palacios G.F."/>
        </authorList>
    </citation>
    <scope>NUCLEOTIDE SEQUENCE [LARGE SCALE GENOMIC DNA]</scope>
    <source>
        <strain evidence="3 4">0408225</strain>
    </source>
</reference>
<comment type="similarity">
    <text evidence="1 2">Belongs to the ArsC family.</text>
</comment>
<dbReference type="PROSITE" id="PS51353">
    <property type="entry name" value="ARSC"/>
    <property type="match status" value="1"/>
</dbReference>
<dbReference type="PATRIC" id="fig|1230338.3.peg.173"/>
<evidence type="ECO:0000256" key="2">
    <source>
        <dbReference type="PROSITE-ProRule" id="PRU01282"/>
    </source>
</evidence>
<comment type="caution">
    <text evidence="3">The sequence shown here is derived from an EMBL/GenBank/DDBJ whole genome shotgun (WGS) entry which is preliminary data.</text>
</comment>
<evidence type="ECO:0000256" key="1">
    <source>
        <dbReference type="ARBA" id="ARBA00007198"/>
    </source>
</evidence>
<dbReference type="InterPro" id="IPR036249">
    <property type="entry name" value="Thioredoxin-like_sf"/>
</dbReference>
<dbReference type="PANTHER" id="PTHR30041:SF8">
    <property type="entry name" value="PROTEIN YFFB"/>
    <property type="match status" value="1"/>
</dbReference>
<evidence type="ECO:0008006" key="5">
    <source>
        <dbReference type="Google" id="ProtNLM"/>
    </source>
</evidence>
<accession>L2F7Z5</accession>
<keyword evidence="4" id="KW-1185">Reference proteome</keyword>
<gene>
    <name evidence="3" type="ORF">MOMA_00805</name>
</gene>
<dbReference type="PANTHER" id="PTHR30041">
    <property type="entry name" value="ARSENATE REDUCTASE"/>
    <property type="match status" value="1"/>
</dbReference>
<name>L2F7Z5_9GAMM</name>
<dbReference type="eggNOG" id="COG1393">
    <property type="taxonomic scope" value="Bacteria"/>
</dbReference>
<dbReference type="EMBL" id="ANIN01000001">
    <property type="protein sequence ID" value="ELA08906.1"/>
    <property type="molecule type" value="Genomic_DNA"/>
</dbReference>
<dbReference type="AlphaFoldDB" id="L2F7Z5"/>
<dbReference type="SUPFAM" id="SSF52833">
    <property type="entry name" value="Thioredoxin-like"/>
    <property type="match status" value="1"/>
</dbReference>
<dbReference type="InterPro" id="IPR006504">
    <property type="entry name" value="Tscrpt_reg_Spx/MgsR"/>
</dbReference>
<dbReference type="Pfam" id="PF03960">
    <property type="entry name" value="ArsC"/>
    <property type="match status" value="1"/>
</dbReference>
<dbReference type="Gene3D" id="3.40.30.10">
    <property type="entry name" value="Glutaredoxin"/>
    <property type="match status" value="1"/>
</dbReference>
<protein>
    <recommendedName>
        <fullName evidence="5">Arsenate reductase</fullName>
    </recommendedName>
</protein>
<sequence>MTTIYGIKNCSTMKKAFSKLDDLGVAYEFFDYKKQSLDTATLQNWVEKAGLDKILNKKGTTWRKISDDDKQKTETDSNFAIDLMLANPSMIKRPVVIQGVRLLVGFDESEFDKLS</sequence>